<dbReference type="SUPFAM" id="SSF159664">
    <property type="entry name" value="CobE/GbiG C-terminal domain-like"/>
    <property type="match status" value="1"/>
</dbReference>
<dbReference type="InterPro" id="IPR052553">
    <property type="entry name" value="CbiG_hydrolase"/>
</dbReference>
<dbReference type="PANTHER" id="PTHR37477:SF1">
    <property type="entry name" value="COBALT-PRECORRIN-5A HYDROLASE"/>
    <property type="match status" value="1"/>
</dbReference>
<dbReference type="Proteomes" id="UP000765845">
    <property type="component" value="Unassembled WGS sequence"/>
</dbReference>
<dbReference type="InterPro" id="IPR002750">
    <property type="entry name" value="CobE/GbiG_C"/>
</dbReference>
<dbReference type="Gene3D" id="3.30.420.180">
    <property type="entry name" value="CobE/GbiG C-terminal domain"/>
    <property type="match status" value="1"/>
</dbReference>
<dbReference type="InterPro" id="IPR036518">
    <property type="entry name" value="CobE/GbiG_C_sf"/>
</dbReference>
<proteinExistence type="predicted"/>
<name>A0ABX1GJD6_9GAMM</name>
<evidence type="ECO:0000259" key="1">
    <source>
        <dbReference type="Pfam" id="PF01890"/>
    </source>
</evidence>
<accession>A0ABX1GJD6</accession>
<protein>
    <submittedName>
        <fullName evidence="2">Cobalamin biosynthesis protein</fullName>
    </submittedName>
</protein>
<dbReference type="EMBL" id="JAAWWK010000007">
    <property type="protein sequence ID" value="NKI19318.1"/>
    <property type="molecule type" value="Genomic_DNA"/>
</dbReference>
<feature type="domain" description="CobE/GbiG C-terminal" evidence="1">
    <location>
        <begin position="3"/>
        <end position="127"/>
    </location>
</feature>
<dbReference type="PANTHER" id="PTHR37477">
    <property type="entry name" value="COBALT-PRECORRIN-5A HYDROLASE"/>
    <property type="match status" value="1"/>
</dbReference>
<organism evidence="2 3">
    <name type="scientific">Spongiibacter thalassae</name>
    <dbReference type="NCBI Taxonomy" id="2721624"/>
    <lineage>
        <taxon>Bacteria</taxon>
        <taxon>Pseudomonadati</taxon>
        <taxon>Pseudomonadota</taxon>
        <taxon>Gammaproteobacteria</taxon>
        <taxon>Cellvibrionales</taxon>
        <taxon>Spongiibacteraceae</taxon>
        <taxon>Spongiibacter</taxon>
    </lineage>
</organism>
<keyword evidence="3" id="KW-1185">Reference proteome</keyword>
<sequence>MKLAIGMGCDRDTAFATLHQALAEALAVIDAGHSDIDLFASIDKKSDEVALLQLARHYQRPLQFYTAAELAGVTVPNPSETVRRFMGTPAVSEAAALLAADADSRSLLLEKYKYRGADGKNATVSIAAIAPFDAGQQRLDSTTQHCNRETSL</sequence>
<reference evidence="2 3" key="1">
    <citation type="submission" date="2020-04" db="EMBL/GenBank/DDBJ databases">
        <authorList>
            <person name="Yoon J."/>
        </authorList>
    </citation>
    <scope>NUCLEOTIDE SEQUENCE [LARGE SCALE GENOMIC DNA]</scope>
    <source>
        <strain evidence="2 3">KMU-166</strain>
    </source>
</reference>
<evidence type="ECO:0000313" key="2">
    <source>
        <dbReference type="EMBL" id="NKI19318.1"/>
    </source>
</evidence>
<dbReference type="RefSeq" id="WP_168451838.1">
    <property type="nucleotide sequence ID" value="NZ_JAAWWK010000007.1"/>
</dbReference>
<gene>
    <name evidence="2" type="ORF">HCU74_18070</name>
</gene>
<comment type="caution">
    <text evidence="2">The sequence shown here is derived from an EMBL/GenBank/DDBJ whole genome shotgun (WGS) entry which is preliminary data.</text>
</comment>
<dbReference type="Pfam" id="PF01890">
    <property type="entry name" value="CbiG_C"/>
    <property type="match status" value="1"/>
</dbReference>
<evidence type="ECO:0000313" key="3">
    <source>
        <dbReference type="Proteomes" id="UP000765845"/>
    </source>
</evidence>